<dbReference type="InterPro" id="IPR025411">
    <property type="entry name" value="DUF4136"/>
</dbReference>
<dbReference type="AlphaFoldDB" id="A0A6C2ULU8"/>
<gene>
    <name evidence="3" type="ORF">SCARR_03006</name>
</gene>
<dbReference type="Gene3D" id="3.30.160.670">
    <property type="match status" value="1"/>
</dbReference>
<proteinExistence type="predicted"/>
<evidence type="ECO:0000313" key="3">
    <source>
        <dbReference type="EMBL" id="VGO20939.1"/>
    </source>
</evidence>
<evidence type="ECO:0000313" key="4">
    <source>
        <dbReference type="Proteomes" id="UP000346198"/>
    </source>
</evidence>
<dbReference type="PROSITE" id="PS51257">
    <property type="entry name" value="PROKAR_LIPOPROTEIN"/>
    <property type="match status" value="1"/>
</dbReference>
<accession>A0A6C2ULU8</accession>
<keyword evidence="1" id="KW-0732">Signal</keyword>
<evidence type="ECO:0000256" key="1">
    <source>
        <dbReference type="SAM" id="SignalP"/>
    </source>
</evidence>
<evidence type="ECO:0000259" key="2">
    <source>
        <dbReference type="Pfam" id="PF13590"/>
    </source>
</evidence>
<name>A0A6C2ULU8_9BACT</name>
<feature type="signal peptide" evidence="1">
    <location>
        <begin position="1"/>
        <end position="23"/>
    </location>
</feature>
<keyword evidence="4" id="KW-1185">Reference proteome</keyword>
<reference evidence="3 4" key="1">
    <citation type="submission" date="2019-04" db="EMBL/GenBank/DDBJ databases">
        <authorList>
            <person name="Van Vliet M D."/>
        </authorList>
    </citation>
    <scope>NUCLEOTIDE SEQUENCE [LARGE SCALE GENOMIC DNA]</scope>
    <source>
        <strain evidence="3 4">F21</strain>
    </source>
</reference>
<dbReference type="EMBL" id="CAAHFH010000002">
    <property type="protein sequence ID" value="VGO20939.1"/>
    <property type="molecule type" value="Genomic_DNA"/>
</dbReference>
<feature type="domain" description="DUF4136" evidence="2">
    <location>
        <begin position="23"/>
        <end position="180"/>
    </location>
</feature>
<sequence length="181" mass="20196">MKKTLFLPMLCALAFAGCSSVYVKTDYSESMDFSPFKTYAWLHAVQPKTGDARLDNDLTDARIRAALNQTLPDKGLVFDEDNPDVLVAYFVDVTRRIGGNTMAFGMGYGQRGRRYSAIGYDTAIYDYEEGALTIDIIDAQTQKTIWRGSGYRNTYSGSNPEKATEIINSSVARILKKFPPK</sequence>
<dbReference type="RefSeq" id="WP_136062438.1">
    <property type="nucleotide sequence ID" value="NZ_CAAHFH010000002.1"/>
</dbReference>
<dbReference type="Pfam" id="PF13590">
    <property type="entry name" value="DUF4136"/>
    <property type="match status" value="1"/>
</dbReference>
<dbReference type="Proteomes" id="UP000346198">
    <property type="component" value="Unassembled WGS sequence"/>
</dbReference>
<organism evidence="3 4">
    <name type="scientific">Pontiella sulfatireligans</name>
    <dbReference type="NCBI Taxonomy" id="2750658"/>
    <lineage>
        <taxon>Bacteria</taxon>
        <taxon>Pseudomonadati</taxon>
        <taxon>Kiritimatiellota</taxon>
        <taxon>Kiritimatiellia</taxon>
        <taxon>Kiritimatiellales</taxon>
        <taxon>Pontiellaceae</taxon>
        <taxon>Pontiella</taxon>
    </lineage>
</organism>
<protein>
    <recommendedName>
        <fullName evidence="2">DUF4136 domain-containing protein</fullName>
    </recommendedName>
</protein>
<feature type="chain" id="PRO_5025357194" description="DUF4136 domain-containing protein" evidence="1">
    <location>
        <begin position="24"/>
        <end position="181"/>
    </location>
</feature>